<comment type="caution">
    <text evidence="1">The sequence shown here is derived from an EMBL/GenBank/DDBJ whole genome shotgun (WGS) entry which is preliminary data.</text>
</comment>
<accession>A0A4S4A0U4</accession>
<sequence>MRIIGRKIILKLKWKNIGNKKLCNAIDQLLADLETFDFKVATITDIRKDADCVHSEGFYFFNIHIHRTLILIEMDDEGEATLVWAGSHQEYERTFKNNKATIAKWLRTKNYIE</sequence>
<dbReference type="RefSeq" id="WP_136402907.1">
    <property type="nucleotide sequence ID" value="NZ_SSNZ01000002.1"/>
</dbReference>
<dbReference type="AlphaFoldDB" id="A0A4S4A0U4"/>
<organism evidence="1 2">
    <name type="scientific">Flavobacterium supellecticarium</name>
    <dbReference type="NCBI Taxonomy" id="2565924"/>
    <lineage>
        <taxon>Bacteria</taxon>
        <taxon>Pseudomonadati</taxon>
        <taxon>Bacteroidota</taxon>
        <taxon>Flavobacteriia</taxon>
        <taxon>Flavobacteriales</taxon>
        <taxon>Flavobacteriaceae</taxon>
        <taxon>Flavobacterium</taxon>
    </lineage>
</organism>
<keyword evidence="2" id="KW-1185">Reference proteome</keyword>
<protein>
    <submittedName>
        <fullName evidence="1">Type II toxin-antitoxin system HigB family toxin</fullName>
    </submittedName>
</protein>
<proteinExistence type="predicted"/>
<reference evidence="1 2" key="1">
    <citation type="submission" date="2019-04" db="EMBL/GenBank/DDBJ databases">
        <title>Flavobacterium sp. nov. isolated from construction timber.</title>
        <authorList>
            <person name="Lin S.-Y."/>
            <person name="Chang C.-T."/>
            <person name="Young C.-C."/>
        </authorList>
    </citation>
    <scope>NUCLEOTIDE SEQUENCE [LARGE SCALE GENOMIC DNA]</scope>
    <source>
        <strain evidence="1 2">CC-CTC003</strain>
    </source>
</reference>
<dbReference type="OrthoDB" id="711875at2"/>
<dbReference type="Proteomes" id="UP000307507">
    <property type="component" value="Unassembled WGS sequence"/>
</dbReference>
<dbReference type="EMBL" id="SSNZ01000002">
    <property type="protein sequence ID" value="THF51923.1"/>
    <property type="molecule type" value="Genomic_DNA"/>
</dbReference>
<evidence type="ECO:0000313" key="1">
    <source>
        <dbReference type="EMBL" id="THF51923.1"/>
    </source>
</evidence>
<evidence type="ECO:0000313" key="2">
    <source>
        <dbReference type="Proteomes" id="UP000307507"/>
    </source>
</evidence>
<gene>
    <name evidence="1" type="ORF">E6C50_05575</name>
</gene>
<name>A0A4S4A0U4_9FLAO</name>